<protein>
    <submittedName>
        <fullName evidence="1">Uncharacterized protein</fullName>
    </submittedName>
</protein>
<evidence type="ECO:0000313" key="2">
    <source>
        <dbReference type="Proteomes" id="UP000321746"/>
    </source>
</evidence>
<sequence>MHTGKISAQTVITGNQTTVATVETIDAGEGDLLLRDSDGGLITIEIPHGTRNLPHLQPGDRIGVRFFQTLDATLASPETPAPVSTVSAAHGYRNRHPHGTLISFRRRRVHVVAVDAIRKIVTIAGPSGASQTVSVQQKAFQPLLATLKTGDLVDVTTMDAVSFTVMNRVVSPSVSIQEGTAAPVAAPAQNPSPMSGN</sequence>
<gene>
    <name evidence="1" type="ORF">AOE01nite_19100</name>
</gene>
<dbReference type="RefSeq" id="WP_146888688.1">
    <property type="nucleotide sequence ID" value="NZ_WOTA01000021.1"/>
</dbReference>
<dbReference type="OrthoDB" id="7225924at2"/>
<name>A0A511XL76_9PROT</name>
<organism evidence="1 2">
    <name type="scientific">Acetobacter oeni</name>
    <dbReference type="NCBI Taxonomy" id="304077"/>
    <lineage>
        <taxon>Bacteria</taxon>
        <taxon>Pseudomonadati</taxon>
        <taxon>Pseudomonadota</taxon>
        <taxon>Alphaproteobacteria</taxon>
        <taxon>Acetobacterales</taxon>
        <taxon>Acetobacteraceae</taxon>
        <taxon>Acetobacter</taxon>
    </lineage>
</organism>
<comment type="caution">
    <text evidence="1">The sequence shown here is derived from an EMBL/GenBank/DDBJ whole genome shotgun (WGS) entry which is preliminary data.</text>
</comment>
<reference evidence="1 2" key="1">
    <citation type="submission" date="2019-07" db="EMBL/GenBank/DDBJ databases">
        <title>Whole genome shotgun sequence of Acetobacter oeni NBRC 105207.</title>
        <authorList>
            <person name="Hosoyama A."/>
            <person name="Uohara A."/>
            <person name="Ohji S."/>
            <person name="Ichikawa N."/>
        </authorList>
    </citation>
    <scope>NUCLEOTIDE SEQUENCE [LARGE SCALE GENOMIC DNA]</scope>
    <source>
        <strain evidence="1 2">NBRC 105207</strain>
    </source>
</reference>
<accession>A0A511XL76</accession>
<dbReference type="EMBL" id="BJYG01000024">
    <property type="protein sequence ID" value="GEN63686.1"/>
    <property type="molecule type" value="Genomic_DNA"/>
</dbReference>
<dbReference type="Proteomes" id="UP000321746">
    <property type="component" value="Unassembled WGS sequence"/>
</dbReference>
<evidence type="ECO:0000313" key="1">
    <source>
        <dbReference type="EMBL" id="GEN63686.1"/>
    </source>
</evidence>
<keyword evidence="2" id="KW-1185">Reference proteome</keyword>
<dbReference type="AlphaFoldDB" id="A0A511XL76"/>
<proteinExistence type="predicted"/>